<dbReference type="Gene3D" id="3.40.50.2300">
    <property type="match status" value="2"/>
</dbReference>
<evidence type="ECO:0000256" key="1">
    <source>
        <dbReference type="ARBA" id="ARBA00004196"/>
    </source>
</evidence>
<evidence type="ECO:0000256" key="2">
    <source>
        <dbReference type="ARBA" id="ARBA00007639"/>
    </source>
</evidence>
<feature type="domain" description="Periplasmic binding protein" evidence="4">
    <location>
        <begin position="21"/>
        <end position="278"/>
    </location>
</feature>
<organism evidence="5 6">
    <name type="scientific">Marivirga atlantica</name>
    <dbReference type="NCBI Taxonomy" id="1548457"/>
    <lineage>
        <taxon>Bacteria</taxon>
        <taxon>Pseudomonadati</taxon>
        <taxon>Bacteroidota</taxon>
        <taxon>Cytophagia</taxon>
        <taxon>Cytophagales</taxon>
        <taxon>Marivirgaceae</taxon>
        <taxon>Marivirga</taxon>
    </lineage>
</organism>
<dbReference type="EMBL" id="JAERQG010000003">
    <property type="protein sequence ID" value="MBL0766195.1"/>
    <property type="molecule type" value="Genomic_DNA"/>
</dbReference>
<dbReference type="Pfam" id="PF13407">
    <property type="entry name" value="Peripla_BP_4"/>
    <property type="match status" value="1"/>
</dbReference>
<dbReference type="GO" id="GO:0030288">
    <property type="term" value="C:outer membrane-bounded periplasmic space"/>
    <property type="evidence" value="ECO:0007669"/>
    <property type="project" value="TreeGrafter"/>
</dbReference>
<dbReference type="InterPro" id="IPR025997">
    <property type="entry name" value="SBP_2_dom"/>
</dbReference>
<gene>
    <name evidence="5" type="ORF">JKP34_13085</name>
</gene>
<comment type="caution">
    <text evidence="5">The sequence shown here is derived from an EMBL/GenBank/DDBJ whole genome shotgun (WGS) entry which is preliminary data.</text>
</comment>
<keyword evidence="6" id="KW-1185">Reference proteome</keyword>
<dbReference type="PANTHER" id="PTHR30036">
    <property type="entry name" value="D-XYLOSE-BINDING PERIPLASMIC PROTEIN"/>
    <property type="match status" value="1"/>
</dbReference>
<dbReference type="AlphaFoldDB" id="A0A937A9P5"/>
<dbReference type="InterPro" id="IPR050555">
    <property type="entry name" value="Bact_Solute-Bind_Prot2"/>
</dbReference>
<dbReference type="InterPro" id="IPR028082">
    <property type="entry name" value="Peripla_BP_I"/>
</dbReference>
<sequence length="329" mass="36255">MKKLLLIVLIGCASVGYSQKIGLLMDSYVVERWLNDRNYICEEITKLGGECLVKVAEGVAETQLKQAKELIKAGAKVLIVVPVDIKEAVKVVDYATEKGVKVIAYDRIIPTDKLAAYLSFDNEKVGMLQAEYAIKNAPKGNYVLMNGPKSDYNAILFRKGQLQVLKPYEEKGDIKILEDIVLEEWGELNAFLEMQEQSLTLTNEINAVVAANDALASGVISALGDESVVKPMYITGQDAEIRAVRNLKKDLQDMTVYKPIKDLAKLAAKSAMKLANNESINELKYTTVAGVKVKAILLEPKVVTKDNYMETVVADGHVTVDELVGLEKE</sequence>
<evidence type="ECO:0000259" key="4">
    <source>
        <dbReference type="Pfam" id="PF13407"/>
    </source>
</evidence>
<comment type="similarity">
    <text evidence="2">Belongs to the bacterial solute-binding protein 2 family.</text>
</comment>
<dbReference type="PANTHER" id="PTHR30036:SF1">
    <property type="entry name" value="D-XYLOSE-BINDING PERIPLASMIC PROTEIN"/>
    <property type="match status" value="1"/>
</dbReference>
<comment type="subcellular location">
    <subcellularLocation>
        <location evidence="1">Cell envelope</location>
    </subcellularLocation>
</comment>
<dbReference type="Proteomes" id="UP000642920">
    <property type="component" value="Unassembled WGS sequence"/>
</dbReference>
<dbReference type="RefSeq" id="WP_201922240.1">
    <property type="nucleotide sequence ID" value="NZ_JAERQG010000003.1"/>
</dbReference>
<name>A0A937A9P5_9BACT</name>
<evidence type="ECO:0000256" key="3">
    <source>
        <dbReference type="ARBA" id="ARBA00022729"/>
    </source>
</evidence>
<evidence type="ECO:0000313" key="5">
    <source>
        <dbReference type="EMBL" id="MBL0766195.1"/>
    </source>
</evidence>
<proteinExistence type="inferred from homology"/>
<accession>A0A937A9P5</accession>
<reference evidence="5" key="1">
    <citation type="submission" date="2021-01" db="EMBL/GenBank/DDBJ databases">
        <title>Marivirga sp. nov., isolated from intertidal surface sediments.</title>
        <authorList>
            <person name="Zhang M."/>
        </authorList>
    </citation>
    <scope>NUCLEOTIDE SEQUENCE</scope>
    <source>
        <strain evidence="5">SM1354</strain>
    </source>
</reference>
<keyword evidence="3" id="KW-0732">Signal</keyword>
<dbReference type="GO" id="GO:0030246">
    <property type="term" value="F:carbohydrate binding"/>
    <property type="evidence" value="ECO:0007669"/>
    <property type="project" value="TreeGrafter"/>
</dbReference>
<protein>
    <submittedName>
        <fullName evidence="5">Substrate-binding domain-containing protein</fullName>
    </submittedName>
</protein>
<evidence type="ECO:0000313" key="6">
    <source>
        <dbReference type="Proteomes" id="UP000642920"/>
    </source>
</evidence>
<dbReference type="SUPFAM" id="SSF53822">
    <property type="entry name" value="Periplasmic binding protein-like I"/>
    <property type="match status" value="1"/>
</dbReference>